<evidence type="ECO:0000313" key="2">
    <source>
        <dbReference type="Proteomes" id="UP000593566"/>
    </source>
</evidence>
<organism evidence="1 2">
    <name type="scientific">Letharia lupina</name>
    <dbReference type="NCBI Taxonomy" id="560253"/>
    <lineage>
        <taxon>Eukaryota</taxon>
        <taxon>Fungi</taxon>
        <taxon>Dikarya</taxon>
        <taxon>Ascomycota</taxon>
        <taxon>Pezizomycotina</taxon>
        <taxon>Lecanoromycetes</taxon>
        <taxon>OSLEUM clade</taxon>
        <taxon>Lecanoromycetidae</taxon>
        <taxon>Lecanorales</taxon>
        <taxon>Lecanorineae</taxon>
        <taxon>Parmeliaceae</taxon>
        <taxon>Letharia</taxon>
    </lineage>
</organism>
<dbReference type="EMBL" id="JACCJB010000017">
    <property type="protein sequence ID" value="KAF6220289.1"/>
    <property type="molecule type" value="Genomic_DNA"/>
</dbReference>
<sequence length="202" mass="21806">MTIRNNLPYVKVDPYDQMDAPRMFAEPAFFTPKFQGLRNTWRSAIEQLPRVWRFRSARIALLFYADAAGQVATPSVNSNWRLIQTAAAGVLQYCVRGQRGVGGVWIISDHTQTPYLSLYLYESGSPFEDVLNRYMITGLGVNPFNPRGFGVEGVALNSSGVLGAVEDQAVLAGDVAATAGIGAAPSPAPSVVAVLRGELGVQ</sequence>
<comment type="caution">
    <text evidence="1">The sequence shown here is derived from an EMBL/GenBank/DDBJ whole genome shotgun (WGS) entry which is preliminary data.</text>
</comment>
<dbReference type="GeneID" id="59331832"/>
<dbReference type="RefSeq" id="XP_037149724.1">
    <property type="nucleotide sequence ID" value="XM_037294343.1"/>
</dbReference>
<keyword evidence="2" id="KW-1185">Reference proteome</keyword>
<dbReference type="AlphaFoldDB" id="A0A8H6CBB7"/>
<dbReference type="Proteomes" id="UP000593566">
    <property type="component" value="Unassembled WGS sequence"/>
</dbReference>
<gene>
    <name evidence="1" type="ORF">HO133_003421</name>
</gene>
<name>A0A8H6CBB7_9LECA</name>
<accession>A0A8H6CBB7</accession>
<protein>
    <submittedName>
        <fullName evidence="1">Uncharacterized protein</fullName>
    </submittedName>
</protein>
<proteinExistence type="predicted"/>
<reference evidence="1 2" key="1">
    <citation type="journal article" date="2020" name="Genomics">
        <title>Complete, high-quality genomes from long-read metagenomic sequencing of two wolf lichen thalli reveals enigmatic genome architecture.</title>
        <authorList>
            <person name="McKenzie S.K."/>
            <person name="Walston R.F."/>
            <person name="Allen J.L."/>
        </authorList>
    </citation>
    <scope>NUCLEOTIDE SEQUENCE [LARGE SCALE GENOMIC DNA]</scope>
    <source>
        <strain evidence="1">WasteWater1</strain>
    </source>
</reference>
<evidence type="ECO:0000313" key="1">
    <source>
        <dbReference type="EMBL" id="KAF6220289.1"/>
    </source>
</evidence>